<dbReference type="InterPro" id="IPR029063">
    <property type="entry name" value="SAM-dependent_MTases_sf"/>
</dbReference>
<keyword evidence="2" id="KW-0808">Transferase</keyword>
<protein>
    <submittedName>
        <fullName evidence="4">Uncharacterized protein</fullName>
    </submittedName>
</protein>
<gene>
    <name evidence="4" type="ORF">QIT00_05465</name>
</gene>
<organism evidence="4 5">
    <name type="scientific">Streptomyces luteolus</name>
    <dbReference type="NCBI Taxonomy" id="3043615"/>
    <lineage>
        <taxon>Bacteria</taxon>
        <taxon>Bacillati</taxon>
        <taxon>Actinomycetota</taxon>
        <taxon>Actinomycetes</taxon>
        <taxon>Kitasatosporales</taxon>
        <taxon>Streptomycetaceae</taxon>
        <taxon>Streptomyces</taxon>
    </lineage>
</organism>
<evidence type="ECO:0000256" key="1">
    <source>
        <dbReference type="ARBA" id="ARBA00022603"/>
    </source>
</evidence>
<keyword evidence="5" id="KW-1185">Reference proteome</keyword>
<dbReference type="EMBL" id="JASCIS010000004">
    <property type="protein sequence ID" value="MDI3418014.1"/>
    <property type="molecule type" value="Genomic_DNA"/>
</dbReference>
<dbReference type="Pfam" id="PF01234">
    <property type="entry name" value="NNMT_PNMT_TEMT"/>
    <property type="match status" value="1"/>
</dbReference>
<comment type="caution">
    <text evidence="4">The sequence shown here is derived from an EMBL/GenBank/DDBJ whole genome shotgun (WGS) entry which is preliminary data.</text>
</comment>
<evidence type="ECO:0000256" key="2">
    <source>
        <dbReference type="ARBA" id="ARBA00022679"/>
    </source>
</evidence>
<evidence type="ECO:0000256" key="3">
    <source>
        <dbReference type="ARBA" id="ARBA00022691"/>
    </source>
</evidence>
<keyword evidence="3" id="KW-0949">S-adenosyl-L-methionine</keyword>
<proteinExistence type="predicted"/>
<sequence length="239" mass="26079">MSALPLSLDDDQLAYYRSYFTDFFVGDFCPGMGTEHILDTLADSGASGDWLDLGAGPCTLFWSIALSDIRSIQSTDAAPEALAVLREVAQSGEVPRAFGQVLDRHGKDTAHLDQMRARMSGYHVFDAMQSWPDTFTGQRFDLITEFGLFGLSPSVDGYRACFRHVKEHLRAGGRVVGADWIRSAQYVASAGHDNTYLSEDLIASAVSGAGLRLTSSRLCPIAGDELYDALIVWSAEHTE</sequence>
<evidence type="ECO:0000313" key="5">
    <source>
        <dbReference type="Proteomes" id="UP001237105"/>
    </source>
</evidence>
<dbReference type="Gene3D" id="3.40.50.150">
    <property type="entry name" value="Vaccinia Virus protein VP39"/>
    <property type="match status" value="1"/>
</dbReference>
<dbReference type="InterPro" id="IPR000940">
    <property type="entry name" value="NNMT_TEMT_trans"/>
</dbReference>
<accession>A0ABT6ST29</accession>
<name>A0ABT6ST29_9ACTN</name>
<dbReference type="SUPFAM" id="SSF53335">
    <property type="entry name" value="S-adenosyl-L-methionine-dependent methyltransferases"/>
    <property type="match status" value="1"/>
</dbReference>
<dbReference type="RefSeq" id="WP_282533936.1">
    <property type="nucleotide sequence ID" value="NZ_JASCIS010000004.1"/>
</dbReference>
<dbReference type="Proteomes" id="UP001237105">
    <property type="component" value="Unassembled WGS sequence"/>
</dbReference>
<evidence type="ECO:0000313" key="4">
    <source>
        <dbReference type="EMBL" id="MDI3418014.1"/>
    </source>
</evidence>
<keyword evidence="1" id="KW-0489">Methyltransferase</keyword>
<reference evidence="4 5" key="1">
    <citation type="submission" date="2023-05" db="EMBL/GenBank/DDBJ databases">
        <title>Draft genome sequence of Streptomyces sp. B-S-A12 isolated from a cave soil in Thailand.</title>
        <authorList>
            <person name="Chamroensaksri N."/>
            <person name="Muangham S."/>
        </authorList>
    </citation>
    <scope>NUCLEOTIDE SEQUENCE [LARGE SCALE GENOMIC DNA]</scope>
    <source>
        <strain evidence="4 5">B-S-A12</strain>
    </source>
</reference>